<dbReference type="RefSeq" id="WP_202892827.1">
    <property type="nucleotide sequence ID" value="NZ_JACHMY010000001.1"/>
</dbReference>
<keyword evidence="2" id="KW-1185">Reference proteome</keyword>
<comment type="caution">
    <text evidence="1">The sequence shown here is derived from an EMBL/GenBank/DDBJ whole genome shotgun (WGS) entry which is preliminary data.</text>
</comment>
<dbReference type="InterPro" id="IPR058154">
    <property type="entry name" value="Bxb1_TTP-like"/>
</dbReference>
<proteinExistence type="predicted"/>
<name>A0A7W9J1M6_9ACTN</name>
<evidence type="ECO:0000313" key="2">
    <source>
        <dbReference type="Proteomes" id="UP000549971"/>
    </source>
</evidence>
<dbReference type="Pfam" id="PF25681">
    <property type="entry name" value="Phage_TTP_17"/>
    <property type="match status" value="1"/>
</dbReference>
<protein>
    <recommendedName>
        <fullName evidence="3">Phage tail protein</fullName>
    </recommendedName>
</protein>
<reference evidence="1 2" key="1">
    <citation type="submission" date="2020-08" db="EMBL/GenBank/DDBJ databases">
        <title>Sequencing the genomes of 1000 actinobacteria strains.</title>
        <authorList>
            <person name="Klenk H.-P."/>
        </authorList>
    </citation>
    <scope>NUCLEOTIDE SEQUENCE [LARGE SCALE GENOMIC DNA]</scope>
    <source>
        <strain evidence="1 2">DSM 28967</strain>
    </source>
</reference>
<evidence type="ECO:0000313" key="1">
    <source>
        <dbReference type="EMBL" id="MBB5833412.1"/>
    </source>
</evidence>
<dbReference type="EMBL" id="JACHMY010000001">
    <property type="protein sequence ID" value="MBB5833412.1"/>
    <property type="molecule type" value="Genomic_DNA"/>
</dbReference>
<gene>
    <name evidence="1" type="ORF">HDA39_000146</name>
</gene>
<evidence type="ECO:0008006" key="3">
    <source>
        <dbReference type="Google" id="ProtNLM"/>
    </source>
</evidence>
<sequence>MALNDNATLVIGAGNYFTAVTGTALPADLLSPAVAWENVGHTSIEDILAISSEGGEATVLSTLQNKTLRTKYSSRSETLAFTLQQFDEKSLKLFYGSNAPTLADGTIGVPTEPVPTTCAFIGIFVDGSNVFAFYAPKAEIYRGDDLAIADTESLAGLPLGVKPLQLGTNTWTYAVTPLGVIEEG</sequence>
<dbReference type="AlphaFoldDB" id="A0A7W9J1M6"/>
<organism evidence="1 2">
    <name type="scientific">Kribbella italica</name>
    <dbReference type="NCBI Taxonomy" id="1540520"/>
    <lineage>
        <taxon>Bacteria</taxon>
        <taxon>Bacillati</taxon>
        <taxon>Actinomycetota</taxon>
        <taxon>Actinomycetes</taxon>
        <taxon>Propionibacteriales</taxon>
        <taxon>Kribbellaceae</taxon>
        <taxon>Kribbella</taxon>
    </lineage>
</organism>
<dbReference type="Proteomes" id="UP000549971">
    <property type="component" value="Unassembled WGS sequence"/>
</dbReference>
<accession>A0A7W9J1M6</accession>